<keyword evidence="1" id="KW-0805">Transcription regulation</keyword>
<evidence type="ECO:0000256" key="2">
    <source>
        <dbReference type="ARBA" id="ARBA00023125"/>
    </source>
</evidence>
<dbReference type="PROSITE" id="PS50995">
    <property type="entry name" value="HTH_MARR_2"/>
    <property type="match status" value="1"/>
</dbReference>
<keyword evidence="2" id="KW-0238">DNA-binding</keyword>
<evidence type="ECO:0000313" key="6">
    <source>
        <dbReference type="Proteomes" id="UP000198312"/>
    </source>
</evidence>
<organism evidence="5 6">
    <name type="scientific">Virgibacillus phasianinus</name>
    <dbReference type="NCBI Taxonomy" id="2017483"/>
    <lineage>
        <taxon>Bacteria</taxon>
        <taxon>Bacillati</taxon>
        <taxon>Bacillota</taxon>
        <taxon>Bacilli</taxon>
        <taxon>Bacillales</taxon>
        <taxon>Bacillaceae</taxon>
        <taxon>Virgibacillus</taxon>
    </lineage>
</organism>
<evidence type="ECO:0000256" key="1">
    <source>
        <dbReference type="ARBA" id="ARBA00023015"/>
    </source>
</evidence>
<dbReference type="PANTHER" id="PTHR42756">
    <property type="entry name" value="TRANSCRIPTIONAL REGULATOR, MARR"/>
    <property type="match status" value="1"/>
</dbReference>
<gene>
    <name evidence="5" type="ORF">CFK37_06335</name>
</gene>
<dbReference type="Gene3D" id="1.10.10.10">
    <property type="entry name" value="Winged helix-like DNA-binding domain superfamily/Winged helix DNA-binding domain"/>
    <property type="match status" value="1"/>
</dbReference>
<dbReference type="OrthoDB" id="327696at2"/>
<dbReference type="GO" id="GO:0003677">
    <property type="term" value="F:DNA binding"/>
    <property type="evidence" value="ECO:0007669"/>
    <property type="project" value="UniProtKB-KW"/>
</dbReference>
<evidence type="ECO:0000256" key="3">
    <source>
        <dbReference type="ARBA" id="ARBA00023163"/>
    </source>
</evidence>
<dbReference type="InterPro" id="IPR000835">
    <property type="entry name" value="HTH_MarR-typ"/>
</dbReference>
<dbReference type="EMBL" id="CP022315">
    <property type="protein sequence ID" value="ASK61801.1"/>
    <property type="molecule type" value="Genomic_DNA"/>
</dbReference>
<dbReference type="PANTHER" id="PTHR42756:SF1">
    <property type="entry name" value="TRANSCRIPTIONAL REPRESSOR OF EMRAB OPERON"/>
    <property type="match status" value="1"/>
</dbReference>
<dbReference type="InterPro" id="IPR036388">
    <property type="entry name" value="WH-like_DNA-bd_sf"/>
</dbReference>
<reference evidence="5 6" key="1">
    <citation type="submission" date="2017-07" db="EMBL/GenBank/DDBJ databases">
        <title>Virgibacillus sp. LM2416.</title>
        <authorList>
            <person name="Tak E.J."/>
            <person name="Bae J.-W."/>
        </authorList>
    </citation>
    <scope>NUCLEOTIDE SEQUENCE [LARGE SCALE GENOMIC DNA]</scope>
    <source>
        <strain evidence="5 6">LM2416</strain>
    </source>
</reference>
<keyword evidence="3" id="KW-0804">Transcription</keyword>
<dbReference type="SMART" id="SM00347">
    <property type="entry name" value="HTH_MARR"/>
    <property type="match status" value="1"/>
</dbReference>
<evidence type="ECO:0000313" key="5">
    <source>
        <dbReference type="EMBL" id="ASK61801.1"/>
    </source>
</evidence>
<protein>
    <submittedName>
        <fullName evidence="5">MarR family transcriptional regulator</fullName>
    </submittedName>
</protein>
<dbReference type="Pfam" id="PF01047">
    <property type="entry name" value="MarR"/>
    <property type="match status" value="1"/>
</dbReference>
<keyword evidence="6" id="KW-1185">Reference proteome</keyword>
<sequence>MTANNGKDIAELFREINALMKKRLREQLHGKGLTPPQMMTLHLLSENEPMRVGDLSDRLKLAPSTVSSILDRLEKNNFVIRCRNKNDRRIVEIYLSKKAEELQDSFRQIIDQFMQTITAGATEQELHDIRIGLQTMRRLLMKEVEGE</sequence>
<dbReference type="KEGG" id="vil:CFK37_06335"/>
<feature type="domain" description="HTH marR-type" evidence="4">
    <location>
        <begin position="9"/>
        <end position="145"/>
    </location>
</feature>
<dbReference type="InterPro" id="IPR011991">
    <property type="entry name" value="ArsR-like_HTH"/>
</dbReference>
<accession>A0A220U1R7</accession>
<dbReference type="RefSeq" id="WP_089061061.1">
    <property type="nucleotide sequence ID" value="NZ_CP022315.1"/>
</dbReference>
<dbReference type="SUPFAM" id="SSF46785">
    <property type="entry name" value="Winged helix' DNA-binding domain"/>
    <property type="match status" value="1"/>
</dbReference>
<evidence type="ECO:0000259" key="4">
    <source>
        <dbReference type="PROSITE" id="PS50995"/>
    </source>
</evidence>
<dbReference type="GO" id="GO:0003700">
    <property type="term" value="F:DNA-binding transcription factor activity"/>
    <property type="evidence" value="ECO:0007669"/>
    <property type="project" value="InterPro"/>
</dbReference>
<dbReference type="InterPro" id="IPR036390">
    <property type="entry name" value="WH_DNA-bd_sf"/>
</dbReference>
<dbReference type="CDD" id="cd00090">
    <property type="entry name" value="HTH_ARSR"/>
    <property type="match status" value="1"/>
</dbReference>
<proteinExistence type="predicted"/>
<dbReference type="AlphaFoldDB" id="A0A220U1R7"/>
<name>A0A220U1R7_9BACI</name>
<dbReference type="Proteomes" id="UP000198312">
    <property type="component" value="Chromosome"/>
</dbReference>